<comment type="caution">
    <text evidence="5">The sequence shown here is derived from an EMBL/GenBank/DDBJ whole genome shotgun (WGS) entry which is preliminary data.</text>
</comment>
<dbReference type="InterPro" id="IPR015943">
    <property type="entry name" value="WD40/YVTN_repeat-like_dom_sf"/>
</dbReference>
<dbReference type="AlphaFoldDB" id="A0A9N9ABF2"/>
<dbReference type="SMART" id="SM00320">
    <property type="entry name" value="WD40"/>
    <property type="match status" value="4"/>
</dbReference>
<accession>A0A9N9ABF2</accession>
<sequence>MANVTTEIRDFVAAEGQYNLKESILLEGVQPSLVNGTSISLVSVKYKEYNSHQNSSSGESVSAIDRVGENIPNVPSLSSLENTLVEDSADDTTDNEKLQVPQYQQTQDPPLPSPTIPKEPLSPDGSLSVLGSPTQTSPSLKTPLNGNGIVPTSIEGKREDDGPFGFFNAGKGKKKRLNITKTNSSFVAKITTHENLTKILANRQNEETYLFFNIGRTFCWMDLAIPKEPLTRVNFSKAFPVCHDVNPLTRSCDHLDVIIGFSSGDGIINNSPVTMVKWMPGSENLFMASYQDGSIIRYDKERDDQNFTPSVGPDDDGFRVTHPSKNTKHNPVSHWQISKKTVTAFAFSPDLQHVAIVSVDGCLKIVDFIQERLYDTYTSYFGGLSCVCWSPDGKYVLTGGQDDLVTIWSFRDLRIVARCQGHQSWVTGVAFDPWRCDEQNYRFGSVAEDTKLLLWDFSVNALHKPKNQNSYRRSSLASQSAATTAVLRRNLVEPKKNTIHPCLPRSQVAILQPVMVSKLYNFSH</sequence>
<evidence type="ECO:0000313" key="5">
    <source>
        <dbReference type="EMBL" id="CAG8522873.1"/>
    </source>
</evidence>
<dbReference type="PROSITE" id="PS50082">
    <property type="entry name" value="WD_REPEATS_2"/>
    <property type="match status" value="1"/>
</dbReference>
<name>A0A9N9ABF2_9GLOM</name>
<dbReference type="SUPFAM" id="SSF50978">
    <property type="entry name" value="WD40 repeat-like"/>
    <property type="match status" value="1"/>
</dbReference>
<dbReference type="GO" id="GO:0032153">
    <property type="term" value="C:cell division site"/>
    <property type="evidence" value="ECO:0007669"/>
    <property type="project" value="TreeGrafter"/>
</dbReference>
<dbReference type="GO" id="GO:0051286">
    <property type="term" value="C:cell tip"/>
    <property type="evidence" value="ECO:0007669"/>
    <property type="project" value="TreeGrafter"/>
</dbReference>
<dbReference type="InterPro" id="IPR051362">
    <property type="entry name" value="WD_repeat_creC_regulators"/>
</dbReference>
<dbReference type="PANTHER" id="PTHR14107">
    <property type="entry name" value="WD REPEAT PROTEIN"/>
    <property type="match status" value="1"/>
</dbReference>
<feature type="repeat" description="WD" evidence="3">
    <location>
        <begin position="377"/>
        <end position="418"/>
    </location>
</feature>
<dbReference type="InterPro" id="IPR036322">
    <property type="entry name" value="WD40_repeat_dom_sf"/>
</dbReference>
<dbReference type="PANTHER" id="PTHR14107:SF16">
    <property type="entry name" value="AT02583P"/>
    <property type="match status" value="1"/>
</dbReference>
<feature type="compositionally biased region" description="Polar residues" evidence="4">
    <location>
        <begin position="129"/>
        <end position="145"/>
    </location>
</feature>
<evidence type="ECO:0000313" key="6">
    <source>
        <dbReference type="Proteomes" id="UP000789831"/>
    </source>
</evidence>
<dbReference type="Pfam" id="PF00400">
    <property type="entry name" value="WD40"/>
    <property type="match status" value="2"/>
</dbReference>
<dbReference type="InterPro" id="IPR001680">
    <property type="entry name" value="WD40_rpt"/>
</dbReference>
<feature type="region of interest" description="Disordered" evidence="4">
    <location>
        <begin position="100"/>
        <end position="147"/>
    </location>
</feature>
<evidence type="ECO:0000256" key="2">
    <source>
        <dbReference type="ARBA" id="ARBA00022737"/>
    </source>
</evidence>
<dbReference type="Gene3D" id="2.130.10.10">
    <property type="entry name" value="YVTN repeat-like/Quinoprotein amine dehydrogenase"/>
    <property type="match status" value="1"/>
</dbReference>
<gene>
    <name evidence="5" type="ORF">AGERDE_LOCUS5329</name>
</gene>
<proteinExistence type="predicted"/>
<keyword evidence="1 3" id="KW-0853">WD repeat</keyword>
<dbReference type="PROSITE" id="PS50294">
    <property type="entry name" value="WD_REPEATS_REGION"/>
    <property type="match status" value="1"/>
</dbReference>
<reference evidence="5" key="1">
    <citation type="submission" date="2021-06" db="EMBL/GenBank/DDBJ databases">
        <authorList>
            <person name="Kallberg Y."/>
            <person name="Tangrot J."/>
            <person name="Rosling A."/>
        </authorList>
    </citation>
    <scope>NUCLEOTIDE SEQUENCE</scope>
    <source>
        <strain evidence="5">MT106</strain>
    </source>
</reference>
<protein>
    <submittedName>
        <fullName evidence="5">5380_t:CDS:1</fullName>
    </submittedName>
</protein>
<dbReference type="Proteomes" id="UP000789831">
    <property type="component" value="Unassembled WGS sequence"/>
</dbReference>
<evidence type="ECO:0000256" key="1">
    <source>
        <dbReference type="ARBA" id="ARBA00022574"/>
    </source>
</evidence>
<organism evidence="5 6">
    <name type="scientific">Ambispora gerdemannii</name>
    <dbReference type="NCBI Taxonomy" id="144530"/>
    <lineage>
        <taxon>Eukaryota</taxon>
        <taxon>Fungi</taxon>
        <taxon>Fungi incertae sedis</taxon>
        <taxon>Mucoromycota</taxon>
        <taxon>Glomeromycotina</taxon>
        <taxon>Glomeromycetes</taxon>
        <taxon>Archaeosporales</taxon>
        <taxon>Ambisporaceae</taxon>
        <taxon>Ambispora</taxon>
    </lineage>
</organism>
<evidence type="ECO:0000256" key="3">
    <source>
        <dbReference type="PROSITE-ProRule" id="PRU00221"/>
    </source>
</evidence>
<dbReference type="GO" id="GO:0045013">
    <property type="term" value="P:carbon catabolite repression of transcription"/>
    <property type="evidence" value="ECO:0007669"/>
    <property type="project" value="TreeGrafter"/>
</dbReference>
<dbReference type="GO" id="GO:0005634">
    <property type="term" value="C:nucleus"/>
    <property type="evidence" value="ECO:0007669"/>
    <property type="project" value="TreeGrafter"/>
</dbReference>
<dbReference type="OrthoDB" id="3367at2759"/>
<evidence type="ECO:0000256" key="4">
    <source>
        <dbReference type="SAM" id="MobiDB-lite"/>
    </source>
</evidence>
<dbReference type="EMBL" id="CAJVPL010000704">
    <property type="protein sequence ID" value="CAG8522873.1"/>
    <property type="molecule type" value="Genomic_DNA"/>
</dbReference>
<keyword evidence="6" id="KW-1185">Reference proteome</keyword>
<keyword evidence="2" id="KW-0677">Repeat</keyword>